<keyword evidence="3" id="KW-0808">Transferase</keyword>
<dbReference type="Pfam" id="PF01555">
    <property type="entry name" value="N6_N4_Mtase"/>
    <property type="match status" value="1"/>
</dbReference>
<dbReference type="InterPro" id="IPR029063">
    <property type="entry name" value="SAM-dependent_MTases_sf"/>
</dbReference>
<gene>
    <name evidence="5" type="ORF">ENG09_07570</name>
</gene>
<dbReference type="AlphaFoldDB" id="A0A7C1B8B8"/>
<comment type="similarity">
    <text evidence="1">Belongs to the N(4)/N(6)-methyltransferase family.</text>
</comment>
<feature type="domain" description="DNA methylase N-4/N-6" evidence="4">
    <location>
        <begin position="124"/>
        <end position="172"/>
    </location>
</feature>
<dbReference type="PROSITE" id="PS00092">
    <property type="entry name" value="N6_MTASE"/>
    <property type="match status" value="1"/>
</dbReference>
<sequence length="186" mass="20754">MEKGEKIPIEKPNLPFQVVETVNKPRIKGGYDASLFPEDQHPENCPNDWKNRLIWGDNKLVISSLIKQGWAGKVNLIYIDPPFFTGADFSIRTRVGDARIEKEPSIIEERAYRDTWSGGIASYLKRIILASSNPGDIVADFFCGSGTTLAVAEKLGRRWIGADLSKFAIQVTREIAGYSQLKGLVK</sequence>
<reference evidence="5" key="1">
    <citation type="journal article" date="2020" name="mSystems">
        <title>Genome- and Community-Level Interaction Insights into Carbon Utilization and Element Cycling Functions of Hydrothermarchaeota in Hydrothermal Sediment.</title>
        <authorList>
            <person name="Zhou Z."/>
            <person name="Liu Y."/>
            <person name="Xu W."/>
            <person name="Pan J."/>
            <person name="Luo Z.H."/>
            <person name="Li M."/>
        </authorList>
    </citation>
    <scope>NUCLEOTIDE SEQUENCE [LARGE SCALE GENOMIC DNA]</scope>
    <source>
        <strain evidence="5">HyVt-185</strain>
    </source>
</reference>
<keyword evidence="2" id="KW-0489">Methyltransferase</keyword>
<dbReference type="GO" id="GO:0032259">
    <property type="term" value="P:methylation"/>
    <property type="evidence" value="ECO:0007669"/>
    <property type="project" value="UniProtKB-KW"/>
</dbReference>
<dbReference type="GO" id="GO:0008170">
    <property type="term" value="F:N-methyltransferase activity"/>
    <property type="evidence" value="ECO:0007669"/>
    <property type="project" value="InterPro"/>
</dbReference>
<comment type="caution">
    <text evidence="5">The sequence shown here is derived from an EMBL/GenBank/DDBJ whole genome shotgun (WGS) entry which is preliminary data.</text>
</comment>
<dbReference type="SUPFAM" id="SSF53335">
    <property type="entry name" value="S-adenosyl-L-methionine-dependent methyltransferases"/>
    <property type="match status" value="1"/>
</dbReference>
<evidence type="ECO:0000313" key="5">
    <source>
        <dbReference type="EMBL" id="HDM37077.1"/>
    </source>
</evidence>
<evidence type="ECO:0000256" key="2">
    <source>
        <dbReference type="ARBA" id="ARBA00022603"/>
    </source>
</evidence>
<dbReference type="InterPro" id="IPR002941">
    <property type="entry name" value="DNA_methylase_N4/N6"/>
</dbReference>
<dbReference type="PANTHER" id="PTHR13370">
    <property type="entry name" value="RNA METHYLASE-RELATED"/>
    <property type="match status" value="1"/>
</dbReference>
<dbReference type="GO" id="GO:0005737">
    <property type="term" value="C:cytoplasm"/>
    <property type="evidence" value="ECO:0007669"/>
    <property type="project" value="TreeGrafter"/>
</dbReference>
<dbReference type="InterPro" id="IPR002052">
    <property type="entry name" value="DNA_methylase_N6_adenine_CS"/>
</dbReference>
<dbReference type="Proteomes" id="UP000885863">
    <property type="component" value="Unassembled WGS sequence"/>
</dbReference>
<evidence type="ECO:0000256" key="3">
    <source>
        <dbReference type="ARBA" id="ARBA00022679"/>
    </source>
</evidence>
<evidence type="ECO:0000259" key="4">
    <source>
        <dbReference type="Pfam" id="PF01555"/>
    </source>
</evidence>
<proteinExistence type="inferred from homology"/>
<dbReference type="EMBL" id="DQZR01000315">
    <property type="protein sequence ID" value="HDM37077.1"/>
    <property type="molecule type" value="Genomic_DNA"/>
</dbReference>
<name>A0A7C1B8B8_9EURY</name>
<accession>A0A7C1B8B8</accession>
<dbReference type="Gene3D" id="3.40.50.150">
    <property type="entry name" value="Vaccinia Virus protein VP39"/>
    <property type="match status" value="2"/>
</dbReference>
<dbReference type="GO" id="GO:0003677">
    <property type="term" value="F:DNA binding"/>
    <property type="evidence" value="ECO:0007669"/>
    <property type="project" value="InterPro"/>
</dbReference>
<protein>
    <submittedName>
        <fullName evidence="5">Site-specific DNA-methyltransferase</fullName>
    </submittedName>
</protein>
<evidence type="ECO:0000256" key="1">
    <source>
        <dbReference type="ARBA" id="ARBA00006594"/>
    </source>
</evidence>
<dbReference type="PANTHER" id="PTHR13370:SF24">
    <property type="entry name" value="TYPE III RESTRICTION-MODIFICATION ENZYME STYLTI MOD SUBUNIT"/>
    <property type="match status" value="1"/>
</dbReference>
<organism evidence="5">
    <name type="scientific">Candidatus Syntropharchaeum butanivorans</name>
    <dbReference type="NCBI Taxonomy" id="1839936"/>
    <lineage>
        <taxon>Archaea</taxon>
        <taxon>Methanobacteriati</taxon>
        <taxon>Methanobacteriota</taxon>
        <taxon>Stenosarchaea group</taxon>
        <taxon>Methanomicrobia</taxon>
        <taxon>Methanosarcinales</taxon>
        <taxon>ANME-2 cluster</taxon>
        <taxon>Candidatus Syntropharchaeum</taxon>
    </lineage>
</organism>